<name>A0A0Q3M8J6_9HYPH</name>
<organism evidence="1 2">
    <name type="scientific">Bosea thiooxidans</name>
    <dbReference type="NCBI Taxonomy" id="53254"/>
    <lineage>
        <taxon>Bacteria</taxon>
        <taxon>Pseudomonadati</taxon>
        <taxon>Pseudomonadota</taxon>
        <taxon>Alphaproteobacteria</taxon>
        <taxon>Hyphomicrobiales</taxon>
        <taxon>Boseaceae</taxon>
        <taxon>Bosea</taxon>
    </lineage>
</organism>
<dbReference type="Proteomes" id="UP000051562">
    <property type="component" value="Unassembled WGS sequence"/>
</dbReference>
<reference evidence="1 2" key="1">
    <citation type="submission" date="2015-10" db="EMBL/GenBank/DDBJ databases">
        <title>Draft genome of Bosea thiooxidans.</title>
        <authorList>
            <person name="Wang X."/>
        </authorList>
    </citation>
    <scope>NUCLEOTIDE SEQUENCE [LARGE SCALE GENOMIC DNA]</scope>
    <source>
        <strain evidence="1 2">CGMCC 9174</strain>
    </source>
</reference>
<gene>
    <name evidence="1" type="ORF">ARD30_07705</name>
</gene>
<comment type="caution">
    <text evidence="1">The sequence shown here is derived from an EMBL/GenBank/DDBJ whole genome shotgun (WGS) entry which is preliminary data.</text>
</comment>
<dbReference type="EMBL" id="LMAR01000006">
    <property type="protein sequence ID" value="KQK32137.1"/>
    <property type="molecule type" value="Genomic_DNA"/>
</dbReference>
<protein>
    <submittedName>
        <fullName evidence="1">Uncharacterized protein</fullName>
    </submittedName>
</protein>
<dbReference type="AlphaFoldDB" id="A0A0Q3M8J6"/>
<dbReference type="RefSeq" id="WP_055726579.1">
    <property type="nucleotide sequence ID" value="NZ_LMAR01000006.1"/>
</dbReference>
<proteinExistence type="predicted"/>
<evidence type="ECO:0000313" key="2">
    <source>
        <dbReference type="Proteomes" id="UP000051562"/>
    </source>
</evidence>
<keyword evidence="2" id="KW-1185">Reference proteome</keyword>
<evidence type="ECO:0000313" key="1">
    <source>
        <dbReference type="EMBL" id="KQK32137.1"/>
    </source>
</evidence>
<accession>A0A0Q3M8J6</accession>
<sequence>MAAGDDPLWDDICETLLSLAKARPKPRPQRRRAWGTPKQVAYAQRLHAAACLKPPGQGTMAARALAALVPGAWLSLQDVGVRAGARPWLLAPELYKRLTPRGWVERIDDPDAVGRPIPGKGPRGPKKLWRLTALGEAMRATLLEKSTQTGDHR</sequence>